<evidence type="ECO:0000313" key="2">
    <source>
        <dbReference type="Proteomes" id="UP000593565"/>
    </source>
</evidence>
<accession>A0A7J6APZ0</accession>
<reference evidence="1 2" key="1">
    <citation type="submission" date="2020-02" db="EMBL/GenBank/DDBJ databases">
        <title>A chromosome-scale genome assembly of the black bullhead catfish (Ameiurus melas).</title>
        <authorList>
            <person name="Wen M."/>
            <person name="Zham M."/>
            <person name="Cabau C."/>
            <person name="Klopp C."/>
            <person name="Donnadieu C."/>
            <person name="Roques C."/>
            <person name="Bouchez O."/>
            <person name="Lampietro C."/>
            <person name="Jouanno E."/>
            <person name="Herpin A."/>
            <person name="Louis A."/>
            <person name="Berthelot C."/>
            <person name="Parey E."/>
            <person name="Roest-Crollius H."/>
            <person name="Braasch I."/>
            <person name="Postlethwait J."/>
            <person name="Robinson-Rechavi M."/>
            <person name="Echchiki A."/>
            <person name="Begum T."/>
            <person name="Montfort J."/>
            <person name="Schartl M."/>
            <person name="Bobe J."/>
            <person name="Guiguen Y."/>
        </authorList>
    </citation>
    <scope>NUCLEOTIDE SEQUENCE [LARGE SCALE GENOMIC DNA]</scope>
    <source>
        <strain evidence="1">M_S1</strain>
        <tissue evidence="1">Blood</tissue>
    </source>
</reference>
<gene>
    <name evidence="1" type="ORF">AMELA_G00124000</name>
</gene>
<name>A0A7J6APZ0_AMEME</name>
<proteinExistence type="predicted"/>
<dbReference type="AlphaFoldDB" id="A0A7J6APZ0"/>
<dbReference type="EMBL" id="JAAGNN010000010">
    <property type="protein sequence ID" value="KAF4084031.1"/>
    <property type="molecule type" value="Genomic_DNA"/>
</dbReference>
<evidence type="ECO:0000313" key="1">
    <source>
        <dbReference type="EMBL" id="KAF4084031.1"/>
    </source>
</evidence>
<organism evidence="1 2">
    <name type="scientific">Ameiurus melas</name>
    <name type="common">Black bullhead</name>
    <name type="synonym">Silurus melas</name>
    <dbReference type="NCBI Taxonomy" id="219545"/>
    <lineage>
        <taxon>Eukaryota</taxon>
        <taxon>Metazoa</taxon>
        <taxon>Chordata</taxon>
        <taxon>Craniata</taxon>
        <taxon>Vertebrata</taxon>
        <taxon>Euteleostomi</taxon>
        <taxon>Actinopterygii</taxon>
        <taxon>Neopterygii</taxon>
        <taxon>Teleostei</taxon>
        <taxon>Ostariophysi</taxon>
        <taxon>Siluriformes</taxon>
        <taxon>Ictaluridae</taxon>
        <taxon>Ameiurus</taxon>
    </lineage>
</organism>
<dbReference type="Proteomes" id="UP000593565">
    <property type="component" value="Unassembled WGS sequence"/>
</dbReference>
<protein>
    <submittedName>
        <fullName evidence="1">Uncharacterized protein</fullName>
    </submittedName>
</protein>
<sequence>MRIISTAQRQANFILVYKEDPTFGNASLLLGNSGKTSLAHPGLDKSTSLAQYFHGYKSNNPYITRIIQGSSGNVA</sequence>
<comment type="caution">
    <text evidence="1">The sequence shown here is derived from an EMBL/GenBank/DDBJ whole genome shotgun (WGS) entry which is preliminary data.</text>
</comment>
<keyword evidence="2" id="KW-1185">Reference proteome</keyword>